<accession>A0ACD0P2D2</accession>
<evidence type="ECO:0000313" key="2">
    <source>
        <dbReference type="Proteomes" id="UP000245626"/>
    </source>
</evidence>
<dbReference type="Proteomes" id="UP000245626">
    <property type="component" value="Unassembled WGS sequence"/>
</dbReference>
<dbReference type="EMBL" id="KZ819787">
    <property type="protein sequence ID" value="PWN52263.1"/>
    <property type="molecule type" value="Genomic_DNA"/>
</dbReference>
<name>A0ACD0P2D2_9BASI</name>
<organism evidence="1 2">
    <name type="scientific">Violaceomyces palustris</name>
    <dbReference type="NCBI Taxonomy" id="1673888"/>
    <lineage>
        <taxon>Eukaryota</taxon>
        <taxon>Fungi</taxon>
        <taxon>Dikarya</taxon>
        <taxon>Basidiomycota</taxon>
        <taxon>Ustilaginomycotina</taxon>
        <taxon>Ustilaginomycetes</taxon>
        <taxon>Violaceomycetales</taxon>
        <taxon>Violaceomycetaceae</taxon>
        <taxon>Violaceomyces</taxon>
    </lineage>
</organism>
<protein>
    <submittedName>
        <fullName evidence="1">Iron permease</fullName>
    </submittedName>
</protein>
<reference evidence="1 2" key="1">
    <citation type="journal article" date="2018" name="Mol. Biol. Evol.">
        <title>Broad Genomic Sampling Reveals a Smut Pathogenic Ancestry of the Fungal Clade Ustilaginomycotina.</title>
        <authorList>
            <person name="Kijpornyongpan T."/>
            <person name="Mondo S.J."/>
            <person name="Barry K."/>
            <person name="Sandor L."/>
            <person name="Lee J."/>
            <person name="Lipzen A."/>
            <person name="Pangilinan J."/>
            <person name="LaButti K."/>
            <person name="Hainaut M."/>
            <person name="Henrissat B."/>
            <person name="Grigoriev I.V."/>
            <person name="Spatafora J.W."/>
            <person name="Aime M.C."/>
        </authorList>
    </citation>
    <scope>NUCLEOTIDE SEQUENCE [LARGE SCALE GENOMIC DNA]</scope>
    <source>
        <strain evidence="1 2">SA 807</strain>
    </source>
</reference>
<gene>
    <name evidence="1" type="ORF">IE53DRAFT_312433</name>
</gene>
<evidence type="ECO:0000313" key="1">
    <source>
        <dbReference type="EMBL" id="PWN52263.1"/>
    </source>
</evidence>
<keyword evidence="2" id="KW-1185">Reference proteome</keyword>
<proteinExistence type="predicted"/>
<sequence length="550" mass="59566">MAFVLAFLSICMSSLLSALDLTSISTALPTMVSELEKSSFFNESSLPPLPTNLASINETQICNALVSENKAKVESFIWIGTAFALAGTAILPWTGVLAQIWGRKPIFLLSLLLFAIGSAVCGSAQSMTVLIVGRVIQGLGDGGIISLSEILIADMVPLSERGTYEGLLGCVWALASAIGPLVGGVFSDRLTWRWLFYLNLPISLLAILLVAFCLKTRSPDLNVASKLGMMDWVGNITIIISLVGLTLALTWGGADYAWATPQVLVPLVIGSILFVSFFVYEFTWAKNPSVPIELFSNMTSSSAYLGTFLHGLVVMAVIYVLPSYFQACFGVSVLKSSIMVLPLALTIAPFAIIMAVTIEVTQEYRIQNYVGWMLTVIGLGLMTMLNDHSKTAAWVGYQIPLGIGLGTNFVAPQFPVLASIQPTMAAQGLAIFTFVSSLGQTMGITIGSTVLQNSINRNLFRSCEKKLKGSSTAAVAIERVHKLPPEIRKKIRKAFSTSFRSVWIATLPFAVLGLASCFFLKHYKLHDEVDEQYSAIRDRKPVDGSDVEKR</sequence>